<gene>
    <name evidence="3" type="ORF">ACFSR2_23560</name>
</gene>
<proteinExistence type="predicted"/>
<dbReference type="Proteomes" id="UP001597510">
    <property type="component" value="Unassembled WGS sequence"/>
</dbReference>
<evidence type="ECO:0000313" key="4">
    <source>
        <dbReference type="Proteomes" id="UP001597510"/>
    </source>
</evidence>
<name>A0ABW5JDM5_9BACT</name>
<dbReference type="EMBL" id="JBHULC010000039">
    <property type="protein sequence ID" value="MFD2523898.1"/>
    <property type="molecule type" value="Genomic_DNA"/>
</dbReference>
<sequence>MKSSKLLADILAGFAAGTFIGILFAPGKGSLIRKQIMNKGEDYADSLKDKMDSLNKKYQNRLQKTKSEHEDGQSKPEDIKIEKSEVSGS</sequence>
<dbReference type="Pfam" id="PF12732">
    <property type="entry name" value="YtxH"/>
    <property type="match status" value="1"/>
</dbReference>
<keyword evidence="4" id="KW-1185">Reference proteome</keyword>
<feature type="region of interest" description="Disordered" evidence="1">
    <location>
        <begin position="61"/>
        <end position="89"/>
    </location>
</feature>
<keyword evidence="2" id="KW-0472">Membrane</keyword>
<evidence type="ECO:0000256" key="1">
    <source>
        <dbReference type="SAM" id="MobiDB-lite"/>
    </source>
</evidence>
<comment type="caution">
    <text evidence="3">The sequence shown here is derived from an EMBL/GenBank/DDBJ whole genome shotgun (WGS) entry which is preliminary data.</text>
</comment>
<evidence type="ECO:0000313" key="3">
    <source>
        <dbReference type="EMBL" id="MFD2523898.1"/>
    </source>
</evidence>
<accession>A0ABW5JDM5</accession>
<keyword evidence="2" id="KW-0812">Transmembrane</keyword>
<dbReference type="RefSeq" id="WP_340238864.1">
    <property type="nucleotide sequence ID" value="NZ_JBBEWC010000010.1"/>
</dbReference>
<reference evidence="4" key="1">
    <citation type="journal article" date="2019" name="Int. J. Syst. Evol. Microbiol.">
        <title>The Global Catalogue of Microorganisms (GCM) 10K type strain sequencing project: providing services to taxonomists for standard genome sequencing and annotation.</title>
        <authorList>
            <consortium name="The Broad Institute Genomics Platform"/>
            <consortium name="The Broad Institute Genome Sequencing Center for Infectious Disease"/>
            <person name="Wu L."/>
            <person name="Ma J."/>
        </authorList>
    </citation>
    <scope>NUCLEOTIDE SEQUENCE [LARGE SCALE GENOMIC DNA]</scope>
    <source>
        <strain evidence="4">KCTC 52344</strain>
    </source>
</reference>
<feature type="transmembrane region" description="Helical" evidence="2">
    <location>
        <begin position="6"/>
        <end position="25"/>
    </location>
</feature>
<evidence type="ECO:0000256" key="2">
    <source>
        <dbReference type="SAM" id="Phobius"/>
    </source>
</evidence>
<protein>
    <submittedName>
        <fullName evidence="3">YtxH domain-containing protein</fullName>
    </submittedName>
</protein>
<feature type="compositionally biased region" description="Basic and acidic residues" evidence="1">
    <location>
        <begin position="65"/>
        <end position="89"/>
    </location>
</feature>
<keyword evidence="2" id="KW-1133">Transmembrane helix</keyword>
<organism evidence="3 4">
    <name type="scientific">Emticicia soli</name>
    <dbReference type="NCBI Taxonomy" id="2027878"/>
    <lineage>
        <taxon>Bacteria</taxon>
        <taxon>Pseudomonadati</taxon>
        <taxon>Bacteroidota</taxon>
        <taxon>Cytophagia</taxon>
        <taxon>Cytophagales</taxon>
        <taxon>Leadbetterellaceae</taxon>
        <taxon>Emticicia</taxon>
    </lineage>
</organism>
<dbReference type="InterPro" id="IPR024623">
    <property type="entry name" value="YtxH"/>
</dbReference>